<dbReference type="EMBL" id="MLJW01003571">
    <property type="protein sequence ID" value="OIQ71759.1"/>
    <property type="molecule type" value="Genomic_DNA"/>
</dbReference>
<feature type="transmembrane region" description="Helical" evidence="1">
    <location>
        <begin position="52"/>
        <end position="70"/>
    </location>
</feature>
<sequence>MPDGTQARPNVLSWMFRSRTTGRITVAQLPNWPLATWLLATVVLWLVDPQGWVRVGITVVSTLALAVWAVDEVLRGVNPFRRLLGGVVLGWLVVSLVTRG</sequence>
<reference evidence="2" key="1">
    <citation type="submission" date="2016-10" db="EMBL/GenBank/DDBJ databases">
        <title>Sequence of Gallionella enrichment culture.</title>
        <authorList>
            <person name="Poehlein A."/>
            <person name="Muehling M."/>
            <person name="Daniel R."/>
        </authorList>
    </citation>
    <scope>NUCLEOTIDE SEQUENCE</scope>
</reference>
<organism evidence="2">
    <name type="scientific">mine drainage metagenome</name>
    <dbReference type="NCBI Taxonomy" id="410659"/>
    <lineage>
        <taxon>unclassified sequences</taxon>
        <taxon>metagenomes</taxon>
        <taxon>ecological metagenomes</taxon>
    </lineage>
</organism>
<keyword evidence="1" id="KW-1133">Transmembrane helix</keyword>
<gene>
    <name evidence="2" type="ORF">GALL_466200</name>
</gene>
<dbReference type="AlphaFoldDB" id="A0A1J5PVG4"/>
<keyword evidence="1" id="KW-0472">Membrane</keyword>
<feature type="transmembrane region" description="Helical" evidence="1">
    <location>
        <begin position="24"/>
        <end position="46"/>
    </location>
</feature>
<proteinExistence type="predicted"/>
<feature type="transmembrane region" description="Helical" evidence="1">
    <location>
        <begin position="82"/>
        <end position="98"/>
    </location>
</feature>
<protein>
    <submittedName>
        <fullName evidence="2">Uncharacterized protein</fullName>
    </submittedName>
</protein>
<evidence type="ECO:0000313" key="2">
    <source>
        <dbReference type="EMBL" id="OIQ71759.1"/>
    </source>
</evidence>
<name>A0A1J5PVG4_9ZZZZ</name>
<evidence type="ECO:0000256" key="1">
    <source>
        <dbReference type="SAM" id="Phobius"/>
    </source>
</evidence>
<keyword evidence="1" id="KW-0812">Transmembrane</keyword>
<accession>A0A1J5PVG4</accession>
<comment type="caution">
    <text evidence="2">The sequence shown here is derived from an EMBL/GenBank/DDBJ whole genome shotgun (WGS) entry which is preliminary data.</text>
</comment>